<evidence type="ECO:0000313" key="3">
    <source>
        <dbReference type="Proteomes" id="UP000469011"/>
    </source>
</evidence>
<proteinExistence type="predicted"/>
<feature type="region of interest" description="Disordered" evidence="1">
    <location>
        <begin position="48"/>
        <end position="95"/>
    </location>
</feature>
<dbReference type="AlphaFoldDB" id="A0A6N9TD45"/>
<gene>
    <name evidence="2" type="ORF">GTK09_24555</name>
</gene>
<keyword evidence="3" id="KW-1185">Reference proteome</keyword>
<comment type="caution">
    <text evidence="2">The sequence shown here is derived from an EMBL/GenBank/DDBJ whole genome shotgun (WGS) entry which is preliminary data.</text>
</comment>
<reference evidence="2 3" key="1">
    <citation type="submission" date="2020-01" db="EMBL/GenBank/DDBJ databases">
        <title>Jiella pacifica sp. nov.</title>
        <authorList>
            <person name="Xue Z."/>
            <person name="Zhu S."/>
            <person name="Chen J."/>
            <person name="Yang J."/>
        </authorList>
    </citation>
    <scope>NUCLEOTIDE SEQUENCE [LARGE SCALE GENOMIC DNA]</scope>
    <source>
        <strain evidence="2 3">40Bstr34</strain>
    </source>
</reference>
<evidence type="ECO:0000313" key="2">
    <source>
        <dbReference type="EMBL" id="NDW07589.1"/>
    </source>
</evidence>
<feature type="compositionally biased region" description="Basic and acidic residues" evidence="1">
    <location>
        <begin position="58"/>
        <end position="68"/>
    </location>
</feature>
<dbReference type="RefSeq" id="WP_163466046.1">
    <property type="nucleotide sequence ID" value="NZ_JAAAMG010000033.1"/>
</dbReference>
<protein>
    <submittedName>
        <fullName evidence="2">Uncharacterized protein</fullName>
    </submittedName>
</protein>
<evidence type="ECO:0000256" key="1">
    <source>
        <dbReference type="SAM" id="MobiDB-lite"/>
    </source>
</evidence>
<dbReference type="EMBL" id="JAAAMG010000033">
    <property type="protein sequence ID" value="NDW07589.1"/>
    <property type="molecule type" value="Genomic_DNA"/>
</dbReference>
<name>A0A6N9TD45_9HYPH</name>
<accession>A0A6N9TD45</accession>
<sequence>MNLTLLPAKTAPANKHDDLSHVSVAPSAAEFRWAGMMGKVAVDERRIETEKAAGSPASREKKRSDADARIAASPCGITMQPRRLGSSRGATPVCR</sequence>
<organism evidence="2 3">
    <name type="scientific">Jiella pacifica</name>
    <dbReference type="NCBI Taxonomy" id="2696469"/>
    <lineage>
        <taxon>Bacteria</taxon>
        <taxon>Pseudomonadati</taxon>
        <taxon>Pseudomonadota</taxon>
        <taxon>Alphaproteobacteria</taxon>
        <taxon>Hyphomicrobiales</taxon>
        <taxon>Aurantimonadaceae</taxon>
        <taxon>Jiella</taxon>
    </lineage>
</organism>
<dbReference type="Proteomes" id="UP000469011">
    <property type="component" value="Unassembled WGS sequence"/>
</dbReference>